<proteinExistence type="inferred from homology"/>
<dbReference type="InterPro" id="IPR044149">
    <property type="entry name" value="Nitrilases_CHs"/>
</dbReference>
<dbReference type="EMBL" id="PGOL01000682">
    <property type="protein sequence ID" value="PKI66263.1"/>
    <property type="molecule type" value="Genomic_DNA"/>
</dbReference>
<dbReference type="Proteomes" id="UP000233551">
    <property type="component" value="Unassembled WGS sequence"/>
</dbReference>
<sequence>MCPSQFIKFTISTTLRTHTTTVCRRRVLSSPPRCCTSASSFDARTTSPNRSRHGEARYGFFVALSHRHDCRLKQVLKLTNKSIRPTSGFDLGFFPRMALVPSDPISNGIGGGPFSAEVNMVASTLFYDPPATLDKAERLLSEAASYGSQLVVFPKAFI</sequence>
<dbReference type="GO" id="GO:0018822">
    <property type="term" value="F:nitrile hydratase activity"/>
    <property type="evidence" value="ECO:0007669"/>
    <property type="project" value="TreeGrafter"/>
</dbReference>
<name>A0A2I0KDL7_PUNGR</name>
<dbReference type="SUPFAM" id="SSF56317">
    <property type="entry name" value="Carbon-nitrogen hydrolase"/>
    <property type="match status" value="1"/>
</dbReference>
<comment type="similarity">
    <text evidence="1">Belongs to the carbon-nitrogen hydrolase superfamily. Nitrilase family.</text>
</comment>
<dbReference type="GO" id="GO:0000257">
    <property type="term" value="F:nitrilase activity"/>
    <property type="evidence" value="ECO:0007669"/>
    <property type="project" value="TreeGrafter"/>
</dbReference>
<dbReference type="InterPro" id="IPR036526">
    <property type="entry name" value="C-N_Hydrolase_sf"/>
</dbReference>
<accession>A0A2I0KDL7</accession>
<evidence type="ECO:0000313" key="3">
    <source>
        <dbReference type="EMBL" id="PKI66263.1"/>
    </source>
</evidence>
<evidence type="ECO:0000259" key="2">
    <source>
        <dbReference type="PROSITE" id="PS50263"/>
    </source>
</evidence>
<feature type="domain" description="CN hydrolase" evidence="2">
    <location>
        <begin position="116"/>
        <end position="158"/>
    </location>
</feature>
<dbReference type="PANTHER" id="PTHR46044:SF1">
    <property type="entry name" value="CN HYDROLASE DOMAIN-CONTAINING PROTEIN"/>
    <property type="match status" value="1"/>
</dbReference>
<dbReference type="PANTHER" id="PTHR46044">
    <property type="entry name" value="NITRILASE"/>
    <property type="match status" value="1"/>
</dbReference>
<dbReference type="PROSITE" id="PS50263">
    <property type="entry name" value="CN_HYDROLASE"/>
    <property type="match status" value="1"/>
</dbReference>
<dbReference type="AlphaFoldDB" id="A0A2I0KDL7"/>
<gene>
    <name evidence="3" type="ORF">CRG98_013344</name>
</gene>
<dbReference type="STRING" id="22663.A0A2I0KDL7"/>
<comment type="caution">
    <text evidence="3">The sequence shown here is derived from an EMBL/GenBank/DDBJ whole genome shotgun (WGS) entry which is preliminary data.</text>
</comment>
<evidence type="ECO:0000256" key="1">
    <source>
        <dbReference type="ARBA" id="ARBA00008129"/>
    </source>
</evidence>
<dbReference type="GO" id="GO:0051410">
    <property type="term" value="P:detoxification of nitrogen compound"/>
    <property type="evidence" value="ECO:0007669"/>
    <property type="project" value="TreeGrafter"/>
</dbReference>
<reference evidence="3 4" key="1">
    <citation type="submission" date="2017-11" db="EMBL/GenBank/DDBJ databases">
        <title>De-novo sequencing of pomegranate (Punica granatum L.) genome.</title>
        <authorList>
            <person name="Akparov Z."/>
            <person name="Amiraslanov A."/>
            <person name="Hajiyeva S."/>
            <person name="Abbasov M."/>
            <person name="Kaur K."/>
            <person name="Hamwieh A."/>
            <person name="Solovyev V."/>
            <person name="Salamov A."/>
            <person name="Braich B."/>
            <person name="Kosarev P."/>
            <person name="Mahmoud A."/>
            <person name="Hajiyev E."/>
            <person name="Babayeva S."/>
            <person name="Izzatullayeva V."/>
            <person name="Mammadov A."/>
            <person name="Mammadov A."/>
            <person name="Sharifova S."/>
            <person name="Ojaghi J."/>
            <person name="Eynullazada K."/>
            <person name="Bayramov B."/>
            <person name="Abdulazimova A."/>
            <person name="Shahmuradov I."/>
        </authorList>
    </citation>
    <scope>NUCLEOTIDE SEQUENCE [LARGE SCALE GENOMIC DNA]</scope>
    <source>
        <strain evidence="4">cv. AG2017</strain>
        <tissue evidence="3">Leaf</tissue>
    </source>
</reference>
<protein>
    <recommendedName>
        <fullName evidence="2">CN hydrolase domain-containing protein</fullName>
    </recommendedName>
</protein>
<organism evidence="3 4">
    <name type="scientific">Punica granatum</name>
    <name type="common">Pomegranate</name>
    <dbReference type="NCBI Taxonomy" id="22663"/>
    <lineage>
        <taxon>Eukaryota</taxon>
        <taxon>Viridiplantae</taxon>
        <taxon>Streptophyta</taxon>
        <taxon>Embryophyta</taxon>
        <taxon>Tracheophyta</taxon>
        <taxon>Spermatophyta</taxon>
        <taxon>Magnoliopsida</taxon>
        <taxon>eudicotyledons</taxon>
        <taxon>Gunneridae</taxon>
        <taxon>Pentapetalae</taxon>
        <taxon>rosids</taxon>
        <taxon>malvids</taxon>
        <taxon>Myrtales</taxon>
        <taxon>Lythraceae</taxon>
        <taxon>Punica</taxon>
    </lineage>
</organism>
<dbReference type="InterPro" id="IPR003010">
    <property type="entry name" value="C-N_Hydrolase"/>
</dbReference>
<evidence type="ECO:0000313" key="4">
    <source>
        <dbReference type="Proteomes" id="UP000233551"/>
    </source>
</evidence>
<keyword evidence="4" id="KW-1185">Reference proteome</keyword>